<dbReference type="SUPFAM" id="SSF53335">
    <property type="entry name" value="S-adenosyl-L-methionine-dependent methyltransferases"/>
    <property type="match status" value="1"/>
</dbReference>
<name>A0AAW7YYT7_9ALTE</name>
<dbReference type="KEGG" id="asq:AVL57_11475"/>
<reference evidence="3 5" key="1">
    <citation type="submission" date="2015-12" db="EMBL/GenBank/DDBJ databases">
        <title>Intraspecies pangenome expansion in the marine bacterium Alteromonas.</title>
        <authorList>
            <person name="Lopez-Perez M."/>
            <person name="Rodriguez-Valera F."/>
        </authorList>
    </citation>
    <scope>NUCLEOTIDE SEQUENCE [LARGE SCALE GENOMIC DNA]</scope>
    <source>
        <strain evidence="3 5">LMG 21861</strain>
    </source>
</reference>
<proteinExistence type="inferred from homology"/>
<dbReference type="GO" id="GO:0006400">
    <property type="term" value="P:tRNA modification"/>
    <property type="evidence" value="ECO:0007669"/>
    <property type="project" value="UniProtKB-UniRule"/>
</dbReference>
<dbReference type="InterPro" id="IPR013217">
    <property type="entry name" value="Methyltransf_12"/>
</dbReference>
<keyword evidence="1" id="KW-0949">S-adenosyl-L-methionine</keyword>
<feature type="binding site" evidence="1">
    <location>
        <position position="118"/>
    </location>
    <ligand>
        <name>S-adenosyl-L-methionine</name>
        <dbReference type="ChEBI" id="CHEBI:59789"/>
    </ligand>
</feature>
<feature type="domain" description="Methyltransferase type 12" evidence="2">
    <location>
        <begin position="53"/>
        <end position="144"/>
    </location>
</feature>
<dbReference type="CDD" id="cd02440">
    <property type="entry name" value="AdoMet_MTases"/>
    <property type="match status" value="1"/>
</dbReference>
<dbReference type="InterPro" id="IPR029063">
    <property type="entry name" value="SAM-dependent_MTases_sf"/>
</dbReference>
<dbReference type="EMBL" id="CP013926">
    <property type="protein sequence ID" value="AMJ74530.1"/>
    <property type="molecule type" value="Genomic_DNA"/>
</dbReference>
<evidence type="ECO:0000256" key="1">
    <source>
        <dbReference type="HAMAP-Rule" id="MF_02057"/>
    </source>
</evidence>
<dbReference type="HAMAP" id="MF_02057">
    <property type="entry name" value="tRNA_methyltr_CmoM"/>
    <property type="match status" value="1"/>
</dbReference>
<evidence type="ECO:0000313" key="5">
    <source>
        <dbReference type="Proteomes" id="UP000056750"/>
    </source>
</evidence>
<dbReference type="Gene3D" id="3.40.50.150">
    <property type="entry name" value="Vaccinia Virus protein VP39"/>
    <property type="match status" value="1"/>
</dbReference>
<dbReference type="Proteomes" id="UP001170717">
    <property type="component" value="Unassembled WGS sequence"/>
</dbReference>
<gene>
    <name evidence="1" type="primary">cmoM</name>
    <name evidence="3" type="ORF">AVL57_11475</name>
    <name evidence="4" type="ORF">Q4527_01885</name>
</gene>
<comment type="similarity">
    <text evidence="1">Belongs to the class I-like SAM-binding methyltransferase superfamily. CmoM family.</text>
</comment>
<evidence type="ECO:0000313" key="6">
    <source>
        <dbReference type="Proteomes" id="UP001170717"/>
    </source>
</evidence>
<dbReference type="Pfam" id="PF08242">
    <property type="entry name" value="Methyltransf_12"/>
    <property type="match status" value="1"/>
</dbReference>
<feature type="binding site" evidence="1">
    <location>
        <begin position="56"/>
        <end position="57"/>
    </location>
    <ligand>
        <name>S-adenosyl-L-methionine</name>
        <dbReference type="ChEBI" id="CHEBI:59789"/>
    </ligand>
</feature>
<evidence type="ECO:0000259" key="2">
    <source>
        <dbReference type="Pfam" id="PF08242"/>
    </source>
</evidence>
<dbReference type="Proteomes" id="UP000056750">
    <property type="component" value="Chromosome"/>
</dbReference>
<dbReference type="EC" id="2.1.1.-" evidence="1"/>
<sequence>MTEKSDHIFDGIAAKFADNIYGTTKGKLRQIILCEALAPFVEVSENTQSKKVIEVGGGTGVMAAHLASLGHSILLTDGSEDVLEHAKENLKTFSNVDIQHQYLLDIQNMENYDLVVCHAVLEWLNDPYQAIQFLYDNMRKGAILSLSFFNRDANLMTNAIYGNFDYIAQGMKVRNQVRLNPKNPLPAKQASDFCESIGFTVKAKTGIRCFHDYLKNPEHQTTQFEGLLTLERTYNQTEPFMWLGKYFHLVLEK</sequence>
<dbReference type="EMBL" id="JAUOQI010000001">
    <property type="protein sequence ID" value="MDO6576117.1"/>
    <property type="molecule type" value="Genomic_DNA"/>
</dbReference>
<dbReference type="GO" id="GO:0097697">
    <property type="term" value="F:tRNA (5-carboxymethoxyuridine(34)-5-O)-methyltransferase activity"/>
    <property type="evidence" value="ECO:0007669"/>
    <property type="project" value="UniProtKB-UniRule"/>
</dbReference>
<protein>
    <recommendedName>
        <fullName evidence="1">tRNA 5-carboxymethoxyuridine methyltransferase</fullName>
        <ecNumber evidence="1">2.1.1.-</ecNumber>
    </recommendedName>
    <alternativeName>
        <fullName evidence="1">cmo5U methyltransferase</fullName>
    </alternativeName>
</protein>
<feature type="binding site" evidence="1">
    <location>
        <position position="29"/>
    </location>
    <ligand>
        <name>S-adenosyl-L-methionine</name>
        <dbReference type="ChEBI" id="CHEBI:59789"/>
    </ligand>
</feature>
<comment type="caution">
    <text evidence="1">Lacks conserved residue(s) required for the propagation of feature annotation.</text>
</comment>
<evidence type="ECO:0000313" key="4">
    <source>
        <dbReference type="EMBL" id="MDO6576117.1"/>
    </source>
</evidence>
<keyword evidence="1" id="KW-0819">tRNA processing</keyword>
<evidence type="ECO:0000313" key="3">
    <source>
        <dbReference type="EMBL" id="AMJ74530.1"/>
    </source>
</evidence>
<dbReference type="PANTHER" id="PTHR43861">
    <property type="entry name" value="TRANS-ACONITATE 2-METHYLTRANSFERASE-RELATED"/>
    <property type="match status" value="1"/>
</dbReference>
<dbReference type="AlphaFoldDB" id="A0AAW7YYT7"/>
<keyword evidence="5" id="KW-1185">Reference proteome</keyword>
<dbReference type="RefSeq" id="WP_057791667.1">
    <property type="nucleotide sequence ID" value="NZ_CANLMS010000006.1"/>
</dbReference>
<dbReference type="GO" id="GO:0032259">
    <property type="term" value="P:methylation"/>
    <property type="evidence" value="ECO:0007669"/>
    <property type="project" value="UniProtKB-KW"/>
</dbReference>
<accession>A0AAW7YYT7</accession>
<keyword evidence="1" id="KW-0808">Transferase</keyword>
<keyword evidence="1 4" id="KW-0489">Methyltransferase</keyword>
<comment type="catalytic activity">
    <reaction evidence="1">
        <text>5-carboxymethoxyuridine(34) in tRNA + S-adenosyl-L-methionine = 5-methoxycarbonylmethoxyuridine(34) in tRNA + S-adenosyl-L-homocysteine</text>
        <dbReference type="Rhea" id="RHEA:54080"/>
        <dbReference type="Rhea" id="RHEA-COMP:13383"/>
        <dbReference type="Rhea" id="RHEA-COMP:13781"/>
        <dbReference type="ChEBI" id="CHEBI:57856"/>
        <dbReference type="ChEBI" id="CHEBI:59789"/>
        <dbReference type="ChEBI" id="CHEBI:136879"/>
        <dbReference type="ChEBI" id="CHEBI:138053"/>
    </reaction>
</comment>
<reference evidence="4" key="2">
    <citation type="submission" date="2023-07" db="EMBL/GenBank/DDBJ databases">
        <title>Genome content predicts the carbon catabolic preferences of heterotrophic bacteria.</title>
        <authorList>
            <person name="Gralka M."/>
        </authorList>
    </citation>
    <scope>NUCLEOTIDE SEQUENCE</scope>
    <source>
        <strain evidence="4">F2M12</strain>
    </source>
</reference>
<dbReference type="InterPro" id="IPR033664">
    <property type="entry name" value="Cmo5U_methylTrfase"/>
</dbReference>
<comment type="function">
    <text evidence="1">Catalyzes the methylation of 5-carboxymethoxyuridine (cmo5U) to form 5-methoxycarbonylmethoxyuridine (mcmo5U) at position 34 in tRNAs.</text>
</comment>
<feature type="binding site" evidence="1">
    <location>
        <position position="77"/>
    </location>
    <ligand>
        <name>S-adenosyl-L-methionine</name>
        <dbReference type="ChEBI" id="CHEBI:59789"/>
    </ligand>
</feature>
<organism evidence="4 6">
    <name type="scientific">Alteromonas stellipolaris</name>
    <dbReference type="NCBI Taxonomy" id="233316"/>
    <lineage>
        <taxon>Bacteria</taxon>
        <taxon>Pseudomonadati</taxon>
        <taxon>Pseudomonadota</taxon>
        <taxon>Gammaproteobacteria</taxon>
        <taxon>Alteromonadales</taxon>
        <taxon>Alteromonadaceae</taxon>
        <taxon>Alteromonas/Salinimonas group</taxon>
        <taxon>Alteromonas</taxon>
    </lineage>
</organism>